<dbReference type="AlphaFoldDB" id="A0A7R9KAZ5"/>
<evidence type="ECO:0000313" key="7">
    <source>
        <dbReference type="EMBL" id="CAD7619704.1"/>
    </source>
</evidence>
<evidence type="ECO:0000313" key="8">
    <source>
        <dbReference type="Proteomes" id="UP000759131"/>
    </source>
</evidence>
<dbReference type="InterPro" id="IPR036259">
    <property type="entry name" value="MFS_trans_sf"/>
</dbReference>
<evidence type="ECO:0000256" key="4">
    <source>
        <dbReference type="ARBA" id="ARBA00023136"/>
    </source>
</evidence>
<protein>
    <recommendedName>
        <fullName evidence="9">Organic cation transporter</fullName>
    </recommendedName>
</protein>
<dbReference type="EMBL" id="CAJPIZ010000033">
    <property type="protein sequence ID" value="CAG2100134.1"/>
    <property type="molecule type" value="Genomic_DNA"/>
</dbReference>
<feature type="transmembrane region" description="Helical" evidence="6">
    <location>
        <begin position="198"/>
        <end position="218"/>
    </location>
</feature>
<gene>
    <name evidence="7" type="ORF">OSB1V03_LOCUS203</name>
</gene>
<dbReference type="OrthoDB" id="6510565at2759"/>
<keyword evidence="4 6" id="KW-0472">Membrane</keyword>
<dbReference type="GO" id="GO:0016020">
    <property type="term" value="C:membrane"/>
    <property type="evidence" value="ECO:0007669"/>
    <property type="project" value="UniProtKB-SubCell"/>
</dbReference>
<evidence type="ECO:0000256" key="5">
    <source>
        <dbReference type="SAM" id="Coils"/>
    </source>
</evidence>
<feature type="transmembrane region" description="Helical" evidence="6">
    <location>
        <begin position="116"/>
        <end position="134"/>
    </location>
</feature>
<name>A0A7R9KAZ5_9ACAR</name>
<keyword evidence="5" id="KW-0175">Coiled coil</keyword>
<evidence type="ECO:0000256" key="6">
    <source>
        <dbReference type="SAM" id="Phobius"/>
    </source>
</evidence>
<dbReference type="Pfam" id="PF07690">
    <property type="entry name" value="MFS_1"/>
    <property type="match status" value="1"/>
</dbReference>
<accession>A0A7R9KAZ5</accession>
<dbReference type="InterPro" id="IPR011701">
    <property type="entry name" value="MFS"/>
</dbReference>
<feature type="coiled-coil region" evidence="5">
    <location>
        <begin position="68"/>
        <end position="99"/>
    </location>
</feature>
<reference evidence="7" key="1">
    <citation type="submission" date="2020-11" db="EMBL/GenBank/DDBJ databases">
        <authorList>
            <person name="Tran Van P."/>
        </authorList>
    </citation>
    <scope>NUCLEOTIDE SEQUENCE</scope>
</reference>
<dbReference type="Gene3D" id="1.20.1250.20">
    <property type="entry name" value="MFS general substrate transporter like domains"/>
    <property type="match status" value="1"/>
</dbReference>
<keyword evidence="3 6" id="KW-1133">Transmembrane helix</keyword>
<dbReference type="SUPFAM" id="SSF103473">
    <property type="entry name" value="MFS general substrate transporter"/>
    <property type="match status" value="1"/>
</dbReference>
<evidence type="ECO:0000256" key="3">
    <source>
        <dbReference type="ARBA" id="ARBA00022989"/>
    </source>
</evidence>
<evidence type="ECO:0000256" key="1">
    <source>
        <dbReference type="ARBA" id="ARBA00004141"/>
    </source>
</evidence>
<feature type="non-terminal residue" evidence="7">
    <location>
        <position position="1"/>
    </location>
</feature>
<sequence>MNTKLVEVKHIADIVGEWGIISCAFSYNICQYLISRFLVGLGHSGLGRALELANGQVDRAEVTIRKALQMNGKSIDNLREQMRQLANNLQTTQKATKNEKSHSALDLLKTPNMRKYTLIIWYGWIVNALIYYGISFNMGDFGGNFYITFLLSGLMELPAQLLTPLFLRYIGRRKLYAIFMIITGASCVAVIAADQSSWLRVLLALIGKYGITSAWNVLSIHGSEIYPTVVRNTGLGVSSVVARVGSISAPFMTNL</sequence>
<comment type="subcellular location">
    <subcellularLocation>
        <location evidence="1">Membrane</location>
        <topology evidence="1">Multi-pass membrane protein</topology>
    </subcellularLocation>
</comment>
<organism evidence="7">
    <name type="scientific">Medioppia subpectinata</name>
    <dbReference type="NCBI Taxonomy" id="1979941"/>
    <lineage>
        <taxon>Eukaryota</taxon>
        <taxon>Metazoa</taxon>
        <taxon>Ecdysozoa</taxon>
        <taxon>Arthropoda</taxon>
        <taxon>Chelicerata</taxon>
        <taxon>Arachnida</taxon>
        <taxon>Acari</taxon>
        <taxon>Acariformes</taxon>
        <taxon>Sarcoptiformes</taxon>
        <taxon>Oribatida</taxon>
        <taxon>Brachypylina</taxon>
        <taxon>Oppioidea</taxon>
        <taxon>Oppiidae</taxon>
        <taxon>Medioppia</taxon>
    </lineage>
</organism>
<evidence type="ECO:0000256" key="2">
    <source>
        <dbReference type="ARBA" id="ARBA00022692"/>
    </source>
</evidence>
<evidence type="ECO:0008006" key="9">
    <source>
        <dbReference type="Google" id="ProtNLM"/>
    </source>
</evidence>
<feature type="transmembrane region" description="Helical" evidence="6">
    <location>
        <begin position="146"/>
        <end position="167"/>
    </location>
</feature>
<feature type="transmembrane region" description="Helical" evidence="6">
    <location>
        <begin position="174"/>
        <end position="192"/>
    </location>
</feature>
<dbReference type="EMBL" id="OC854608">
    <property type="protein sequence ID" value="CAD7619704.1"/>
    <property type="molecule type" value="Genomic_DNA"/>
</dbReference>
<keyword evidence="2 6" id="KW-0812">Transmembrane</keyword>
<keyword evidence="8" id="KW-1185">Reference proteome</keyword>
<dbReference type="Proteomes" id="UP000759131">
    <property type="component" value="Unassembled WGS sequence"/>
</dbReference>
<dbReference type="PANTHER" id="PTHR24064">
    <property type="entry name" value="SOLUTE CARRIER FAMILY 22 MEMBER"/>
    <property type="match status" value="1"/>
</dbReference>
<proteinExistence type="predicted"/>
<dbReference type="GO" id="GO:0022857">
    <property type="term" value="F:transmembrane transporter activity"/>
    <property type="evidence" value="ECO:0007669"/>
    <property type="project" value="InterPro"/>
</dbReference>